<evidence type="ECO:0000313" key="17">
    <source>
        <dbReference type="EMBL" id="QVT78578.1"/>
    </source>
</evidence>
<evidence type="ECO:0000256" key="2">
    <source>
        <dbReference type="ARBA" id="ARBA00004389"/>
    </source>
</evidence>
<proteinExistence type="inferred from homology"/>
<dbReference type="PANTHER" id="PTHR10859">
    <property type="entry name" value="GLYCOSYL TRANSFERASE"/>
    <property type="match status" value="1"/>
</dbReference>
<feature type="transmembrane region" description="Helical" evidence="14">
    <location>
        <begin position="372"/>
        <end position="393"/>
    </location>
</feature>
<keyword evidence="8 14" id="KW-0812">Transmembrane</keyword>
<dbReference type="PANTHER" id="PTHR10859:SF91">
    <property type="entry name" value="DOLICHYL-PHOSPHATE BETA-GLUCOSYLTRANSFERASE"/>
    <property type="match status" value="1"/>
</dbReference>
<dbReference type="Pfam" id="PF04138">
    <property type="entry name" value="GtrA_DPMS_TM"/>
    <property type="match status" value="1"/>
</dbReference>
<evidence type="ECO:0000256" key="9">
    <source>
        <dbReference type="ARBA" id="ARBA00022824"/>
    </source>
</evidence>
<dbReference type="EMBL" id="CP075371">
    <property type="protein sequence ID" value="QVT78578.1"/>
    <property type="molecule type" value="Genomic_DNA"/>
</dbReference>
<name>A0ABX8EHJ0_9ACTN</name>
<evidence type="ECO:0000256" key="4">
    <source>
        <dbReference type="ARBA" id="ARBA00006739"/>
    </source>
</evidence>
<sequence length="400" mass="43206">MTAVDLHGEGARKAQAEAATVLDVVIPVLDEEEQLGESVRRVVEHLRGMPWSFTVTVADNASTDRTPQIARTLAAAYPEVRSVRLEERGRGRALRRVWSTSGSAVLVYMDVDLSTDLNALLPLVAPLVSGHSDLAVGSRLSRGSRVERGPRREVVSRGYNLLLRGSLRTRFRDAQCGFKAVRREVARELLPLVEDEGWFFDTELLVLAERAGLRIHEVPVDWRDDPGSTVDVWRTARDDLRGVARLGTALLRGRLPLREVAEQLGHTSADAGRGRLGSQLAVFLVVGVLSTLAYAGLYLVLREPAGPQAANVLALLLTAVANTAANRRFTFGVRGPDRALQHQAGGLVVLGAGLVVTSLALAALPSSANGSAALEVVVLTAANLAVTVLRFVALRHWVFR</sequence>
<evidence type="ECO:0000256" key="5">
    <source>
        <dbReference type="ARBA" id="ARBA00012583"/>
    </source>
</evidence>
<gene>
    <name evidence="17" type="primary">ppm1_1</name>
    <name evidence="17" type="ORF">ENKNEFLB_00956</name>
</gene>
<keyword evidence="9" id="KW-0256">Endoplasmic reticulum</keyword>
<dbReference type="InterPro" id="IPR035518">
    <property type="entry name" value="DPG_synthase"/>
</dbReference>
<evidence type="ECO:0000256" key="8">
    <source>
        <dbReference type="ARBA" id="ARBA00022692"/>
    </source>
</evidence>
<evidence type="ECO:0000259" key="15">
    <source>
        <dbReference type="Pfam" id="PF00535"/>
    </source>
</evidence>
<keyword evidence="6 17" id="KW-0328">Glycosyltransferase</keyword>
<evidence type="ECO:0000256" key="1">
    <source>
        <dbReference type="ARBA" id="ARBA00004141"/>
    </source>
</evidence>
<evidence type="ECO:0000256" key="3">
    <source>
        <dbReference type="ARBA" id="ARBA00004922"/>
    </source>
</evidence>
<reference evidence="17 18" key="1">
    <citation type="submission" date="2021-05" db="EMBL/GenBank/DDBJ databases">
        <title>Complete genome of Nocardioides aquaticus KCTC 9944T isolated from meromictic and hypersaline Ekho Lake, Antarctica.</title>
        <authorList>
            <person name="Hwang K."/>
            <person name="Kim K.M."/>
            <person name="Choe H."/>
        </authorList>
    </citation>
    <scope>NUCLEOTIDE SEQUENCE [LARGE SCALE GENOMIC DNA]</scope>
    <source>
        <strain evidence="17 18">KCTC 9944</strain>
    </source>
</reference>
<organism evidence="17 18">
    <name type="scientific">Nocardioides aquaticus</name>
    <dbReference type="NCBI Taxonomy" id="160826"/>
    <lineage>
        <taxon>Bacteria</taxon>
        <taxon>Bacillati</taxon>
        <taxon>Actinomycetota</taxon>
        <taxon>Actinomycetes</taxon>
        <taxon>Propionibacteriales</taxon>
        <taxon>Nocardioidaceae</taxon>
        <taxon>Nocardioides</taxon>
    </lineage>
</organism>
<comment type="subcellular location">
    <subcellularLocation>
        <location evidence="2">Endoplasmic reticulum membrane</location>
        <topology evidence="2">Single-pass membrane protein</topology>
    </subcellularLocation>
    <subcellularLocation>
        <location evidence="1">Membrane</location>
        <topology evidence="1">Multi-pass membrane protein</topology>
    </subcellularLocation>
</comment>
<dbReference type="Pfam" id="PF00535">
    <property type="entry name" value="Glycos_transf_2"/>
    <property type="match status" value="1"/>
</dbReference>
<feature type="transmembrane region" description="Helical" evidence="14">
    <location>
        <begin position="280"/>
        <end position="301"/>
    </location>
</feature>
<dbReference type="EC" id="2.4.1.117" evidence="5"/>
<comment type="similarity">
    <text evidence="4">Belongs to the glycosyltransferase 2 family.</text>
</comment>
<keyword evidence="11 14" id="KW-1133">Transmembrane helix</keyword>
<dbReference type="GO" id="GO:0016757">
    <property type="term" value="F:glycosyltransferase activity"/>
    <property type="evidence" value="ECO:0007669"/>
    <property type="project" value="UniProtKB-KW"/>
</dbReference>
<evidence type="ECO:0000256" key="10">
    <source>
        <dbReference type="ARBA" id="ARBA00022968"/>
    </source>
</evidence>
<comment type="pathway">
    <text evidence="3">Protein modification; protein glycosylation.</text>
</comment>
<accession>A0ABX8EHJ0</accession>
<keyword evidence="10" id="KW-0735">Signal-anchor</keyword>
<feature type="transmembrane region" description="Helical" evidence="14">
    <location>
        <begin position="346"/>
        <end position="366"/>
    </location>
</feature>
<dbReference type="Proteomes" id="UP000679307">
    <property type="component" value="Chromosome"/>
</dbReference>
<evidence type="ECO:0000256" key="14">
    <source>
        <dbReference type="SAM" id="Phobius"/>
    </source>
</evidence>
<feature type="domain" description="Glycosyltransferase 2-like" evidence="15">
    <location>
        <begin position="24"/>
        <end position="189"/>
    </location>
</feature>
<protein>
    <recommendedName>
        <fullName evidence="5">dolichyl-phosphate beta-glucosyltransferase</fullName>
        <ecNumber evidence="5">2.4.1.117</ecNumber>
    </recommendedName>
</protein>
<evidence type="ECO:0000256" key="13">
    <source>
        <dbReference type="ARBA" id="ARBA00045097"/>
    </source>
</evidence>
<dbReference type="InterPro" id="IPR001173">
    <property type="entry name" value="Glyco_trans_2-like"/>
</dbReference>
<dbReference type="CDD" id="cd04188">
    <property type="entry name" value="DPG_synthase"/>
    <property type="match status" value="1"/>
</dbReference>
<evidence type="ECO:0000256" key="7">
    <source>
        <dbReference type="ARBA" id="ARBA00022679"/>
    </source>
</evidence>
<evidence type="ECO:0000256" key="12">
    <source>
        <dbReference type="ARBA" id="ARBA00023136"/>
    </source>
</evidence>
<evidence type="ECO:0000313" key="18">
    <source>
        <dbReference type="Proteomes" id="UP000679307"/>
    </source>
</evidence>
<evidence type="ECO:0000259" key="16">
    <source>
        <dbReference type="Pfam" id="PF04138"/>
    </source>
</evidence>
<evidence type="ECO:0000256" key="11">
    <source>
        <dbReference type="ARBA" id="ARBA00022989"/>
    </source>
</evidence>
<comment type="catalytic activity">
    <reaction evidence="13">
        <text>a di-trans,poly-cis-dolichyl phosphate + UDP-alpha-D-glucose = a di-trans,poly-cis-dolichyl beta-D-glucosyl phosphate + UDP</text>
        <dbReference type="Rhea" id="RHEA:15401"/>
        <dbReference type="Rhea" id="RHEA-COMP:19498"/>
        <dbReference type="Rhea" id="RHEA-COMP:19502"/>
        <dbReference type="ChEBI" id="CHEBI:57525"/>
        <dbReference type="ChEBI" id="CHEBI:57683"/>
        <dbReference type="ChEBI" id="CHEBI:58223"/>
        <dbReference type="ChEBI" id="CHEBI:58885"/>
        <dbReference type="EC" id="2.4.1.117"/>
    </reaction>
    <physiologicalReaction direction="left-to-right" evidence="13">
        <dbReference type="Rhea" id="RHEA:15402"/>
    </physiologicalReaction>
</comment>
<keyword evidence="18" id="KW-1185">Reference proteome</keyword>
<evidence type="ECO:0000256" key="6">
    <source>
        <dbReference type="ARBA" id="ARBA00022676"/>
    </source>
</evidence>
<dbReference type="InterPro" id="IPR007267">
    <property type="entry name" value="GtrA_DPMS_TM"/>
</dbReference>
<keyword evidence="7 17" id="KW-0808">Transferase</keyword>
<feature type="domain" description="GtrA/DPMS transmembrane" evidence="16">
    <location>
        <begin position="283"/>
        <end position="399"/>
    </location>
</feature>
<keyword evidence="12 14" id="KW-0472">Membrane</keyword>
<dbReference type="RefSeq" id="WP_246535843.1">
    <property type="nucleotide sequence ID" value="NZ_BAAAHS010000078.1"/>
</dbReference>